<keyword evidence="2" id="KW-1185">Reference proteome</keyword>
<comment type="caution">
    <text evidence="1">The sequence shown here is derived from an EMBL/GenBank/DDBJ whole genome shotgun (WGS) entry which is preliminary data.</text>
</comment>
<proteinExistence type="predicted"/>
<dbReference type="InterPro" id="IPR011749">
    <property type="entry name" value="CHP02243"/>
</dbReference>
<sequence length="670" mass="69519">MSAAWWGRESLDPLVPDPLEPPQLATPGRAAVRAALAARIAAFTPEWRRHTPGDAGDALLGLHGELAEPLLERLNRMPEKAFREYLRAAGIAAVPARPARATLSFTVADAAPGSALIAPGFQVSAAAADGSGARVVFETERALYAAPGKIAATFAQDGKRFFAMQLGGADPAASNLVFGAAPRPGAALLIGLSGASAPAPNITFMVHLTARGGPPPVIAHGGMAAGGVVAQPIVGWSFFDGGRFEPAEVIRDESRGLLQSGLVELRCPRTWRTGIPAGVTAPKPLRWLRLQLVAGAFAAPPALAFIELNAVTASAARTVRGEVLDYVPDSDGRRMRVTQRPVLPGSLQLTVDEGAIGAAAVGAQPWLEIAGLDASGPDERVFELDEVTGELQFGDGMHGMQLPRGMRHVVAQRYQVATGAAGAVAAGQITSLMSSVPFVTKVGNALPASGGHDAMSIPEASRLGPQRLRARNRAVTVADYELESFAAQGADVTRAHGVGGTHAGLNNARVPGTVSVFLLGPRAVATPPYPSQASLDAVASHLSSKVAPAGVEVVAAAPHFHEVSVRATLAVAIHADFGEVLRATLRELDGYFDPLAGGGDGRGWPFGGVIKYAALVRHLIAHVPGLVALSTLNLTVDGEALGACSDFTPQPHSLLWPLPHELRVVEKELP</sequence>
<organism evidence="1 2">
    <name type="scientific">Massilia mucilaginosa</name>
    <dbReference type="NCBI Taxonomy" id="2609282"/>
    <lineage>
        <taxon>Bacteria</taxon>
        <taxon>Pseudomonadati</taxon>
        <taxon>Pseudomonadota</taxon>
        <taxon>Betaproteobacteria</taxon>
        <taxon>Burkholderiales</taxon>
        <taxon>Oxalobacteraceae</taxon>
        <taxon>Telluria group</taxon>
        <taxon>Massilia</taxon>
    </lineage>
</organism>
<protein>
    <submittedName>
        <fullName evidence="1">Baseplate assembly protein</fullName>
    </submittedName>
</protein>
<name>A0ABX0NS86_9BURK</name>
<gene>
    <name evidence="1" type="ORF">F2P45_11480</name>
</gene>
<evidence type="ECO:0000313" key="1">
    <source>
        <dbReference type="EMBL" id="NHZ89629.1"/>
    </source>
</evidence>
<accession>A0ABX0NS86</accession>
<reference evidence="1 2" key="1">
    <citation type="submission" date="2019-10" db="EMBL/GenBank/DDBJ databases">
        <title>Taxonomy of Antarctic Massilia spp.: description of Massilia rubra sp. nov., Massilia aquatica sp. nov., Massilia mucilaginosa sp. nov., Massilia frigida sp. nov. isolated from streams, lakes and regoliths.</title>
        <authorList>
            <person name="Holochova P."/>
            <person name="Sedlacek I."/>
            <person name="Kralova S."/>
            <person name="Maslanova I."/>
            <person name="Busse H.-J."/>
            <person name="Stankova E."/>
            <person name="Vrbovska V."/>
            <person name="Kovarovic V."/>
            <person name="Bartak M."/>
            <person name="Svec P."/>
            <person name="Pantucek R."/>
        </authorList>
    </citation>
    <scope>NUCLEOTIDE SEQUENCE [LARGE SCALE GENOMIC DNA]</scope>
    <source>
        <strain evidence="1 2">CCM 8733</strain>
    </source>
</reference>
<evidence type="ECO:0000313" key="2">
    <source>
        <dbReference type="Proteomes" id="UP000609726"/>
    </source>
</evidence>
<dbReference type="Proteomes" id="UP000609726">
    <property type="component" value="Unassembled WGS sequence"/>
</dbReference>
<dbReference type="EMBL" id="WHJH01000010">
    <property type="protein sequence ID" value="NHZ89629.1"/>
    <property type="molecule type" value="Genomic_DNA"/>
</dbReference>
<dbReference type="NCBIfam" id="TIGR02243">
    <property type="entry name" value="putative baseplate assembly protein"/>
    <property type="match status" value="1"/>
</dbReference>